<dbReference type="AlphaFoldDB" id="A0A7R9CKV6"/>
<protein>
    <submittedName>
        <fullName evidence="1">Uncharacterized protein</fullName>
    </submittedName>
</protein>
<dbReference type="EMBL" id="OC317686">
    <property type="protein sequence ID" value="CAD7398428.1"/>
    <property type="molecule type" value="Genomic_DNA"/>
</dbReference>
<name>A0A7R9CKV6_TIMCR</name>
<organism evidence="1">
    <name type="scientific">Timema cristinae</name>
    <name type="common">Walking stick</name>
    <dbReference type="NCBI Taxonomy" id="61476"/>
    <lineage>
        <taxon>Eukaryota</taxon>
        <taxon>Metazoa</taxon>
        <taxon>Ecdysozoa</taxon>
        <taxon>Arthropoda</taxon>
        <taxon>Hexapoda</taxon>
        <taxon>Insecta</taxon>
        <taxon>Pterygota</taxon>
        <taxon>Neoptera</taxon>
        <taxon>Polyneoptera</taxon>
        <taxon>Phasmatodea</taxon>
        <taxon>Timematodea</taxon>
        <taxon>Timematoidea</taxon>
        <taxon>Timematidae</taxon>
        <taxon>Timema</taxon>
    </lineage>
</organism>
<proteinExistence type="predicted"/>
<gene>
    <name evidence="1" type="ORF">TCEB3V08_LOCUS4500</name>
</gene>
<accession>A0A7R9CKV6</accession>
<sequence length="84" mass="9441">MYALCTDFNEVDDAIWADDSERLSCPTLFVVDNVDTLKGVQTMCTHLDPLDFGGLRYVFAPEHLGKGLDLFPQTQADDKLERDS</sequence>
<reference evidence="1" key="1">
    <citation type="submission" date="2020-11" db="EMBL/GenBank/DDBJ databases">
        <authorList>
            <person name="Tran Van P."/>
        </authorList>
    </citation>
    <scope>NUCLEOTIDE SEQUENCE</scope>
</reference>
<evidence type="ECO:0000313" key="1">
    <source>
        <dbReference type="EMBL" id="CAD7398428.1"/>
    </source>
</evidence>